<evidence type="ECO:0000256" key="2">
    <source>
        <dbReference type="ARBA" id="ARBA00008914"/>
    </source>
</evidence>
<evidence type="ECO:0000256" key="1">
    <source>
        <dbReference type="ARBA" id="ARBA00004162"/>
    </source>
</evidence>
<evidence type="ECO:0000256" key="9">
    <source>
        <dbReference type="SAM" id="Phobius"/>
    </source>
</evidence>
<reference evidence="11 12" key="1">
    <citation type="journal article" date="2009" name="Int. J. Syst. Evol. Microbiol.">
        <title>Paenibacillus contaminans sp. nov., isolated from a contaminated laboratory plate.</title>
        <authorList>
            <person name="Chou J.H."/>
            <person name="Lee J.H."/>
            <person name="Lin M.C."/>
            <person name="Chang P.S."/>
            <person name="Arun A.B."/>
            <person name="Young C.C."/>
            <person name="Chen W.M."/>
        </authorList>
    </citation>
    <scope>NUCLEOTIDE SEQUENCE [LARGE SCALE GENOMIC DNA]</scope>
    <source>
        <strain evidence="11 12">CKOBP-6</strain>
    </source>
</reference>
<keyword evidence="11" id="KW-0282">Flagellum</keyword>
<dbReference type="PANTHER" id="PTHR30329:SF21">
    <property type="entry name" value="LIPOPROTEIN YIAD-RELATED"/>
    <property type="match status" value="1"/>
</dbReference>
<keyword evidence="11" id="KW-0966">Cell projection</keyword>
<keyword evidence="11" id="KW-0969">Cilium</keyword>
<dbReference type="GO" id="GO:0005886">
    <property type="term" value="C:plasma membrane"/>
    <property type="evidence" value="ECO:0007669"/>
    <property type="project" value="UniProtKB-SubCell"/>
</dbReference>
<evidence type="ECO:0000256" key="5">
    <source>
        <dbReference type="ARBA" id="ARBA00022989"/>
    </source>
</evidence>
<dbReference type="PROSITE" id="PS51123">
    <property type="entry name" value="OMPA_2"/>
    <property type="match status" value="1"/>
</dbReference>
<accession>A0A329M471</accession>
<evidence type="ECO:0000256" key="7">
    <source>
        <dbReference type="PROSITE-ProRule" id="PRU00473"/>
    </source>
</evidence>
<keyword evidence="6 7" id="KW-0472">Membrane</keyword>
<comment type="subcellular location">
    <subcellularLocation>
        <location evidence="1">Cell membrane</location>
        <topology evidence="1">Single-pass membrane protein</topology>
    </subcellularLocation>
</comment>
<feature type="domain" description="OmpA-like" evidence="10">
    <location>
        <begin position="131"/>
        <end position="253"/>
    </location>
</feature>
<evidence type="ECO:0000259" key="10">
    <source>
        <dbReference type="PROSITE" id="PS51123"/>
    </source>
</evidence>
<keyword evidence="5 9" id="KW-1133">Transmembrane helix</keyword>
<evidence type="ECO:0000256" key="4">
    <source>
        <dbReference type="ARBA" id="ARBA00022692"/>
    </source>
</evidence>
<feature type="transmembrane region" description="Helical" evidence="9">
    <location>
        <begin position="21"/>
        <end position="41"/>
    </location>
</feature>
<comment type="similarity">
    <text evidence="2">Belongs to the MotB family.</text>
</comment>
<gene>
    <name evidence="11" type="ORF">DQG23_31580</name>
</gene>
<sequence length="255" mass="28566">MSKRKKEHHEEHMDETWLIPYADLLTLLLALFIVLFAASQVDSKKFSELMQAVNAAFNGNVGVMNQPGISQFPKPIQQQTTNSRDLEQSGKAEGDGRFEEETKELEAMKESIEKYIADKGMDQQLAVGLDDKQLTITISDTALFGSGSAAVRPEAQKLGMTLADILVQYPGYQILVTGHTDNIPISNREFESNWDLSAKRAINFMKVLQQNKQLEPGRFSAIGQGEFRPVAPNDTKEGREKNRRVELSVLRKTLP</sequence>
<evidence type="ECO:0000256" key="3">
    <source>
        <dbReference type="ARBA" id="ARBA00022475"/>
    </source>
</evidence>
<dbReference type="AlphaFoldDB" id="A0A329M471"/>
<evidence type="ECO:0000256" key="6">
    <source>
        <dbReference type="ARBA" id="ARBA00023136"/>
    </source>
</evidence>
<dbReference type="CDD" id="cd07185">
    <property type="entry name" value="OmpA_C-like"/>
    <property type="match status" value="1"/>
</dbReference>
<dbReference type="Gene3D" id="3.30.1330.60">
    <property type="entry name" value="OmpA-like domain"/>
    <property type="match status" value="1"/>
</dbReference>
<dbReference type="OrthoDB" id="9815217at2"/>
<keyword evidence="4 9" id="KW-0812">Transmembrane</keyword>
<dbReference type="Pfam" id="PF00691">
    <property type="entry name" value="OmpA"/>
    <property type="match status" value="1"/>
</dbReference>
<dbReference type="EMBL" id="QMFB01000026">
    <property type="protein sequence ID" value="RAV14432.1"/>
    <property type="molecule type" value="Genomic_DNA"/>
</dbReference>
<proteinExistence type="inferred from homology"/>
<dbReference type="PANTHER" id="PTHR30329">
    <property type="entry name" value="STATOR ELEMENT OF FLAGELLAR MOTOR COMPLEX"/>
    <property type="match status" value="1"/>
</dbReference>
<protein>
    <submittedName>
        <fullName evidence="11">Flagellar motor protein MotB</fullName>
    </submittedName>
</protein>
<dbReference type="InterPro" id="IPR036737">
    <property type="entry name" value="OmpA-like_sf"/>
</dbReference>
<dbReference type="SUPFAM" id="SSF103088">
    <property type="entry name" value="OmpA-like"/>
    <property type="match status" value="1"/>
</dbReference>
<dbReference type="NCBIfam" id="NF005831">
    <property type="entry name" value="PRK07734.1"/>
    <property type="match status" value="1"/>
</dbReference>
<dbReference type="Pfam" id="PF13677">
    <property type="entry name" value="MotB_plug"/>
    <property type="match status" value="1"/>
</dbReference>
<keyword evidence="12" id="KW-1185">Reference proteome</keyword>
<evidence type="ECO:0000313" key="12">
    <source>
        <dbReference type="Proteomes" id="UP000250369"/>
    </source>
</evidence>
<evidence type="ECO:0000256" key="8">
    <source>
        <dbReference type="SAM" id="MobiDB-lite"/>
    </source>
</evidence>
<feature type="region of interest" description="Disordered" evidence="8">
    <location>
        <begin position="69"/>
        <end position="100"/>
    </location>
</feature>
<organism evidence="11 12">
    <name type="scientific">Paenibacillus contaminans</name>
    <dbReference type="NCBI Taxonomy" id="450362"/>
    <lineage>
        <taxon>Bacteria</taxon>
        <taxon>Bacillati</taxon>
        <taxon>Bacillota</taxon>
        <taxon>Bacilli</taxon>
        <taxon>Bacillales</taxon>
        <taxon>Paenibacillaceae</taxon>
        <taxon>Paenibacillus</taxon>
    </lineage>
</organism>
<feature type="compositionally biased region" description="Basic and acidic residues" evidence="8">
    <location>
        <begin position="84"/>
        <end position="100"/>
    </location>
</feature>
<dbReference type="InterPro" id="IPR025713">
    <property type="entry name" value="MotB-like_N_dom"/>
</dbReference>
<dbReference type="InterPro" id="IPR006665">
    <property type="entry name" value="OmpA-like"/>
</dbReference>
<comment type="caution">
    <text evidence="11">The sequence shown here is derived from an EMBL/GenBank/DDBJ whole genome shotgun (WGS) entry which is preliminary data.</text>
</comment>
<dbReference type="RefSeq" id="WP_113035015.1">
    <property type="nucleotide sequence ID" value="NZ_QMFB01000026.1"/>
</dbReference>
<evidence type="ECO:0000313" key="11">
    <source>
        <dbReference type="EMBL" id="RAV14432.1"/>
    </source>
</evidence>
<keyword evidence="3" id="KW-1003">Cell membrane</keyword>
<name>A0A329M471_9BACL</name>
<dbReference type="Proteomes" id="UP000250369">
    <property type="component" value="Unassembled WGS sequence"/>
</dbReference>
<dbReference type="InterPro" id="IPR050330">
    <property type="entry name" value="Bact_OuterMem_StrucFunc"/>
</dbReference>